<name>A0A1N6LH58_9BURK</name>
<protein>
    <recommendedName>
        <fullName evidence="4">Sugar lactone lactonase YvrE</fullName>
    </recommendedName>
</protein>
<evidence type="ECO:0008006" key="4">
    <source>
        <dbReference type="Google" id="ProtNLM"/>
    </source>
</evidence>
<proteinExistence type="predicted"/>
<dbReference type="EMBL" id="FSRU01000003">
    <property type="protein sequence ID" value="SIO68150.1"/>
    <property type="molecule type" value="Genomic_DNA"/>
</dbReference>
<organism evidence="2 3">
    <name type="scientific">Paraburkholderia phenazinium</name>
    <dbReference type="NCBI Taxonomy" id="60549"/>
    <lineage>
        <taxon>Bacteria</taxon>
        <taxon>Pseudomonadati</taxon>
        <taxon>Pseudomonadota</taxon>
        <taxon>Betaproteobacteria</taxon>
        <taxon>Burkholderiales</taxon>
        <taxon>Burkholderiaceae</taxon>
        <taxon>Paraburkholderia</taxon>
    </lineage>
</organism>
<evidence type="ECO:0000256" key="1">
    <source>
        <dbReference type="SAM" id="SignalP"/>
    </source>
</evidence>
<feature type="signal peptide" evidence="1">
    <location>
        <begin position="1"/>
        <end position="21"/>
    </location>
</feature>
<dbReference type="Proteomes" id="UP000185151">
    <property type="component" value="Unassembled WGS sequence"/>
</dbReference>
<dbReference type="RefSeq" id="WP_074302259.1">
    <property type="nucleotide sequence ID" value="NZ_FSRU01000003.1"/>
</dbReference>
<dbReference type="Gene3D" id="2.120.10.30">
    <property type="entry name" value="TolB, C-terminal domain"/>
    <property type="match status" value="1"/>
</dbReference>
<keyword evidence="1" id="KW-0732">Signal</keyword>
<keyword evidence="3" id="KW-1185">Reference proteome</keyword>
<dbReference type="AlphaFoldDB" id="A0A1N6LH58"/>
<reference evidence="2 3" key="1">
    <citation type="submission" date="2016-11" db="EMBL/GenBank/DDBJ databases">
        <authorList>
            <person name="Jaros S."/>
            <person name="Januszkiewicz K."/>
            <person name="Wedrychowicz H."/>
        </authorList>
    </citation>
    <scope>NUCLEOTIDE SEQUENCE [LARGE SCALE GENOMIC DNA]</scope>
    <source>
        <strain evidence="2 3">GAS95</strain>
    </source>
</reference>
<dbReference type="InterPro" id="IPR011042">
    <property type="entry name" value="6-blade_b-propeller_TolB-like"/>
</dbReference>
<evidence type="ECO:0000313" key="3">
    <source>
        <dbReference type="Proteomes" id="UP000185151"/>
    </source>
</evidence>
<feature type="chain" id="PRO_5012771607" description="Sugar lactone lactonase YvrE" evidence="1">
    <location>
        <begin position="22"/>
        <end position="307"/>
    </location>
</feature>
<gene>
    <name evidence="2" type="ORF">SAMN05444165_7322</name>
</gene>
<accession>A0A1N6LH58</accession>
<dbReference type="SUPFAM" id="SSF101898">
    <property type="entry name" value="NHL repeat"/>
    <property type="match status" value="1"/>
</dbReference>
<dbReference type="OrthoDB" id="8897756at2"/>
<sequence>MLISHGVLRKAAAAFASWSLAAALIGCSTPEASVQPHKVAVDALPNGIAVRPGDGAVFITDDRTSSVLTSTGATYTPYASIPVEAGQGKSLSQLSLTRSGELVVERFGFGSASAIFDIGGSGIAVPLAGLNPARRRLGLIELAPGQLLSTWFIKNGNNPPLGALTLVTYNPATHTASERDLLTGLGKPVGIAVSGGDVFVSDQANNTIVKANLSELLNAAAPVTPTVFAHVDSPDLMTVDAQGRLYTKCNKNGLCEIAPDGTIRVLANDFQDARGVAIDPVRHVLYAVDRATPSGGTSYVRTFAIIP</sequence>
<evidence type="ECO:0000313" key="2">
    <source>
        <dbReference type="EMBL" id="SIO68150.1"/>
    </source>
</evidence>